<keyword evidence="4" id="KW-1015">Disulfide bond</keyword>
<feature type="transmembrane region" description="Helical" evidence="7">
    <location>
        <begin position="238"/>
        <end position="264"/>
    </location>
</feature>
<dbReference type="OrthoDB" id="117402at2"/>
<keyword evidence="7" id="KW-0472">Membrane</keyword>
<feature type="compositionally biased region" description="Low complexity" evidence="6">
    <location>
        <begin position="48"/>
        <end position="62"/>
    </location>
</feature>
<feature type="transmembrane region" description="Helical" evidence="7">
    <location>
        <begin position="531"/>
        <end position="551"/>
    </location>
</feature>
<feature type="transmembrane region" description="Helical" evidence="7">
    <location>
        <begin position="276"/>
        <end position="294"/>
    </location>
</feature>
<dbReference type="Proteomes" id="UP000306145">
    <property type="component" value="Unassembled WGS sequence"/>
</dbReference>
<dbReference type="InterPro" id="IPR012336">
    <property type="entry name" value="Thioredoxin-like_fold"/>
</dbReference>
<feature type="transmembrane region" description="Helical" evidence="7">
    <location>
        <begin position="20"/>
        <end position="38"/>
    </location>
</feature>
<feature type="transmembrane region" description="Helical" evidence="7">
    <location>
        <begin position="315"/>
        <end position="338"/>
    </location>
</feature>
<evidence type="ECO:0000256" key="4">
    <source>
        <dbReference type="ARBA" id="ARBA00023157"/>
    </source>
</evidence>
<dbReference type="GO" id="GO:0017004">
    <property type="term" value="P:cytochrome complex assembly"/>
    <property type="evidence" value="ECO:0007669"/>
    <property type="project" value="InterPro"/>
</dbReference>
<evidence type="ECO:0000259" key="8">
    <source>
        <dbReference type="PROSITE" id="PS51352"/>
    </source>
</evidence>
<evidence type="ECO:0000256" key="6">
    <source>
        <dbReference type="SAM" id="MobiDB-lite"/>
    </source>
</evidence>
<accession>A0A5C4QYL3</accession>
<evidence type="ECO:0000256" key="2">
    <source>
        <dbReference type="ARBA" id="ARBA00022729"/>
    </source>
</evidence>
<dbReference type="AlphaFoldDB" id="A0A5C4QYL3"/>
<protein>
    <recommendedName>
        <fullName evidence="8">Thioredoxin domain-containing protein</fullName>
    </recommendedName>
</protein>
<name>A0A5C4QYL3_9ACTN</name>
<evidence type="ECO:0000313" key="10">
    <source>
        <dbReference type="Proteomes" id="UP000306145"/>
    </source>
</evidence>
<dbReference type="SUPFAM" id="SSF52833">
    <property type="entry name" value="Thioredoxin-like"/>
    <property type="match status" value="1"/>
</dbReference>
<keyword evidence="10" id="KW-1185">Reference proteome</keyword>
<feature type="transmembrane region" description="Helical" evidence="7">
    <location>
        <begin position="505"/>
        <end position="525"/>
    </location>
</feature>
<gene>
    <name evidence="9" type="ORF">FHG89_03870</name>
</gene>
<keyword evidence="7" id="KW-1133">Transmembrane helix</keyword>
<dbReference type="RefSeq" id="WP_139582835.1">
    <property type="nucleotide sequence ID" value="NZ_VDFY01000086.1"/>
</dbReference>
<keyword evidence="7" id="KW-0812">Transmembrane</keyword>
<reference evidence="9 10" key="1">
    <citation type="submission" date="2019-06" db="EMBL/GenBank/DDBJ databases">
        <title>Micromonospora ordensis sp. nov., isolated from deep marine sediment.</title>
        <authorList>
            <person name="Veyisoglu A."/>
            <person name="Carro L."/>
            <person name="Klenk H.-P."/>
            <person name="Sahin N."/>
        </authorList>
    </citation>
    <scope>NUCLEOTIDE SEQUENCE [LARGE SCALE GENOMIC DNA]</scope>
    <source>
        <strain evidence="9 10">S2509</strain>
    </source>
</reference>
<feature type="domain" description="Thioredoxin" evidence="8">
    <location>
        <begin position="42"/>
        <end position="244"/>
    </location>
</feature>
<keyword evidence="2" id="KW-0732">Signal</keyword>
<sequence length="578" mass="60376">MKPSRRSARQTPPPIRRAAGWLGPVVVIAIVAVLAIFARPADKPSAPAAETAAAGTAGGQEENPFAGLARRTPNDPVARGKADAPVVIIEYADFQCPFCGRHARGTEPRLIREYVDKGLVRIEWRDLPYLGAESRDAAAAARAAAVQGKFWEFHNALYATERRVNSGALNDAALRDIARRIGLDLARFDADRASAVTRDVIDRDQQEATSMGITGTPAFIVGNTPVIGAQPYEAFKQAIALGAVYGLAGFCSGPILGGILTVAATSEQPATGGALLAVYALGMTAPLLLLALVWDRWRIGERRWLRGRPFSVGRLHLHTTSTVSGLLFVALGVLFLVFDGTAGLSGGFGLTDIEGAAQEWVTGTLGDVPDELVLLVAGLAAVTVLVLRRRRAATPETAAAPLPSATDVAGVTLTPGPAAWPARRWMAAVAGAVGTTVVIAVPTDLIDTPYFSRDMAVTWWAWPVLVVTAALSGLLLATYVAPVAGTGDKAVGRGESRTGVTGATLSLFAVGCPVCNKIVLIALGYSGAMSWFAPAQPVLAAASIALLAWALRRRLAGERVCPAPAASEPLAAKGTVDR</sequence>
<dbReference type="InterPro" id="IPR013766">
    <property type="entry name" value="Thioredoxin_domain"/>
</dbReference>
<keyword evidence="3" id="KW-0560">Oxidoreductase</keyword>
<evidence type="ECO:0000313" key="9">
    <source>
        <dbReference type="EMBL" id="TNH31110.1"/>
    </source>
</evidence>
<feature type="transmembrane region" description="Helical" evidence="7">
    <location>
        <begin position="372"/>
        <end position="388"/>
    </location>
</feature>
<evidence type="ECO:0000256" key="3">
    <source>
        <dbReference type="ARBA" id="ARBA00023002"/>
    </source>
</evidence>
<evidence type="ECO:0000256" key="7">
    <source>
        <dbReference type="SAM" id="Phobius"/>
    </source>
</evidence>
<feature type="transmembrane region" description="Helical" evidence="7">
    <location>
        <begin position="425"/>
        <end position="442"/>
    </location>
</feature>
<dbReference type="GO" id="GO:0016491">
    <property type="term" value="F:oxidoreductase activity"/>
    <property type="evidence" value="ECO:0007669"/>
    <property type="project" value="UniProtKB-KW"/>
</dbReference>
<dbReference type="InterPro" id="IPR036249">
    <property type="entry name" value="Thioredoxin-like_sf"/>
</dbReference>
<dbReference type="PROSITE" id="PS51352">
    <property type="entry name" value="THIOREDOXIN_2"/>
    <property type="match status" value="1"/>
</dbReference>
<dbReference type="PANTHER" id="PTHR13887">
    <property type="entry name" value="GLUTATHIONE S-TRANSFERASE KAPPA"/>
    <property type="match status" value="1"/>
</dbReference>
<dbReference type="GO" id="GO:0005886">
    <property type="term" value="C:plasma membrane"/>
    <property type="evidence" value="ECO:0007669"/>
    <property type="project" value="UniProtKB-SubCell"/>
</dbReference>
<feature type="region of interest" description="Disordered" evidence="6">
    <location>
        <begin position="48"/>
        <end position="78"/>
    </location>
</feature>
<comment type="caution">
    <text evidence="9">The sequence shown here is derived from an EMBL/GenBank/DDBJ whole genome shotgun (WGS) entry which is preliminary data.</text>
</comment>
<dbReference type="EMBL" id="VDFY01000086">
    <property type="protein sequence ID" value="TNH31110.1"/>
    <property type="molecule type" value="Genomic_DNA"/>
</dbReference>
<evidence type="ECO:0000256" key="1">
    <source>
        <dbReference type="ARBA" id="ARBA00005791"/>
    </source>
</evidence>
<proteinExistence type="inferred from homology"/>
<feature type="transmembrane region" description="Helical" evidence="7">
    <location>
        <begin position="462"/>
        <end position="484"/>
    </location>
</feature>
<comment type="similarity">
    <text evidence="1">Belongs to the thioredoxin family. DsbA subfamily.</text>
</comment>
<dbReference type="Gene3D" id="3.40.30.10">
    <property type="entry name" value="Glutaredoxin"/>
    <property type="match status" value="1"/>
</dbReference>
<keyword evidence="5" id="KW-0676">Redox-active center</keyword>
<organism evidence="9 10">
    <name type="scientific">Micromonospora orduensis</name>
    <dbReference type="NCBI Taxonomy" id="1420891"/>
    <lineage>
        <taxon>Bacteria</taxon>
        <taxon>Bacillati</taxon>
        <taxon>Actinomycetota</taxon>
        <taxon>Actinomycetes</taxon>
        <taxon>Micromonosporales</taxon>
        <taxon>Micromonosporaceae</taxon>
        <taxon>Micromonospora</taxon>
    </lineage>
</organism>
<evidence type="ECO:0000256" key="5">
    <source>
        <dbReference type="ARBA" id="ARBA00023284"/>
    </source>
</evidence>
<dbReference type="PANTHER" id="PTHR13887:SF14">
    <property type="entry name" value="DISULFIDE BOND FORMATION PROTEIN D"/>
    <property type="match status" value="1"/>
</dbReference>
<dbReference type="Pfam" id="PF13462">
    <property type="entry name" value="Thioredoxin_4"/>
    <property type="match status" value="1"/>
</dbReference>